<sequence>MKKRRLSIMKKRVLAALLVTMMTVGTVAGCGSNAKSDDSDKKASSESKSDDKKDSGKKVTVVTSGTGEPYSLISDDGKWTGIDAEMWDEIEKRTGWEVEVKQASFDAMWGELDTGRADVVANCLAVKEERTDKYNATIPYYGDSQCIIVNDDSDYKTSDDLKGKTVGCTNGQAAQTIIEDMAKEKGFTVKLYEDSAVGMNDLKLGRIDAYANTTTNVNAFTHNNTDAKFRFFDEQLLANNVAYFLQKTDDGDKLTKELDDVIQDMLDDGTVAKITEKWMYADMTKLIQK</sequence>
<organism evidence="7 8">
    <name type="scientific">Dorea longicatena</name>
    <dbReference type="NCBI Taxonomy" id="88431"/>
    <lineage>
        <taxon>Bacteria</taxon>
        <taxon>Bacillati</taxon>
        <taxon>Bacillota</taxon>
        <taxon>Clostridia</taxon>
        <taxon>Lachnospirales</taxon>
        <taxon>Lachnospiraceae</taxon>
        <taxon>Dorea</taxon>
    </lineage>
</organism>
<accession>A0A3E5G706</accession>
<evidence type="ECO:0000313" key="5">
    <source>
        <dbReference type="EMBL" id="MZK11677.1"/>
    </source>
</evidence>
<dbReference type="EMBL" id="QSVN01000020">
    <property type="protein sequence ID" value="RGO30089.1"/>
    <property type="molecule type" value="Genomic_DNA"/>
</dbReference>
<gene>
    <name evidence="7" type="ORF">DXB16_12970</name>
    <name evidence="6" type="ORF">GT565_13920</name>
    <name evidence="5" type="ORF">GT576_15380</name>
</gene>
<dbReference type="PANTHER" id="PTHR35936:SF19">
    <property type="entry name" value="AMINO-ACID-BINDING PROTEIN YXEM-RELATED"/>
    <property type="match status" value="1"/>
</dbReference>
<dbReference type="PROSITE" id="PS51257">
    <property type="entry name" value="PROKAR_LIPOPROTEIN"/>
    <property type="match status" value="1"/>
</dbReference>
<feature type="signal peptide" evidence="3">
    <location>
        <begin position="1"/>
        <end position="28"/>
    </location>
</feature>
<evidence type="ECO:0000313" key="8">
    <source>
        <dbReference type="Proteomes" id="UP000261285"/>
    </source>
</evidence>
<proteinExistence type="predicted"/>
<reference evidence="7 8" key="1">
    <citation type="submission" date="2018-08" db="EMBL/GenBank/DDBJ databases">
        <title>A genome reference for cultivated species of the human gut microbiota.</title>
        <authorList>
            <person name="Zou Y."/>
            <person name="Xue W."/>
            <person name="Luo G."/>
        </authorList>
    </citation>
    <scope>NUCLEOTIDE SEQUENCE [LARGE SCALE GENOMIC DNA]</scope>
    <source>
        <strain evidence="7 8">OM02-16</strain>
    </source>
</reference>
<keyword evidence="1 3" id="KW-0732">Signal</keyword>
<dbReference type="Gene3D" id="3.40.190.10">
    <property type="entry name" value="Periplasmic binding protein-like II"/>
    <property type="match status" value="2"/>
</dbReference>
<dbReference type="Proteomes" id="UP000446719">
    <property type="component" value="Unassembled WGS sequence"/>
</dbReference>
<dbReference type="PANTHER" id="PTHR35936">
    <property type="entry name" value="MEMBRANE-BOUND LYTIC MUREIN TRANSGLYCOSYLASE F"/>
    <property type="match status" value="1"/>
</dbReference>
<dbReference type="Proteomes" id="UP000449249">
    <property type="component" value="Unassembled WGS sequence"/>
</dbReference>
<evidence type="ECO:0000256" key="1">
    <source>
        <dbReference type="ARBA" id="ARBA00022729"/>
    </source>
</evidence>
<dbReference type="SMART" id="SM00062">
    <property type="entry name" value="PBPb"/>
    <property type="match status" value="1"/>
</dbReference>
<feature type="compositionally biased region" description="Basic and acidic residues" evidence="2">
    <location>
        <begin position="35"/>
        <end position="57"/>
    </location>
</feature>
<reference evidence="9 10" key="2">
    <citation type="journal article" date="2019" name="Nat. Med.">
        <title>A library of human gut bacterial isolates paired with longitudinal multiomics data enables mechanistic microbiome research.</title>
        <authorList>
            <person name="Poyet M."/>
            <person name="Groussin M."/>
            <person name="Gibbons S.M."/>
            <person name="Avila-Pacheco J."/>
            <person name="Jiang X."/>
            <person name="Kearney S.M."/>
            <person name="Perrotta A.R."/>
            <person name="Berdy B."/>
            <person name="Zhao S."/>
            <person name="Lieberman T.D."/>
            <person name="Swanson P.K."/>
            <person name="Smith M."/>
            <person name="Roesemann S."/>
            <person name="Alexander J.E."/>
            <person name="Rich S.A."/>
            <person name="Livny J."/>
            <person name="Vlamakis H."/>
            <person name="Clish C."/>
            <person name="Bullock K."/>
            <person name="Deik A."/>
            <person name="Scott J."/>
            <person name="Pierce K.A."/>
            <person name="Xavier R.J."/>
            <person name="Alm E.J."/>
        </authorList>
    </citation>
    <scope>NUCLEOTIDE SEQUENCE [LARGE SCALE GENOMIC DNA]</scope>
    <source>
        <strain evidence="5 10">BIOML-A1</strain>
        <strain evidence="6 9">BIOML-A7</strain>
    </source>
</reference>
<feature type="region of interest" description="Disordered" evidence="2">
    <location>
        <begin position="30"/>
        <end position="62"/>
    </location>
</feature>
<dbReference type="AlphaFoldDB" id="A0A3E5G706"/>
<evidence type="ECO:0000313" key="9">
    <source>
        <dbReference type="Proteomes" id="UP000446719"/>
    </source>
</evidence>
<dbReference type="Proteomes" id="UP000261285">
    <property type="component" value="Unassembled WGS sequence"/>
</dbReference>
<name>A0A3E5G706_9FIRM</name>
<evidence type="ECO:0000313" key="7">
    <source>
        <dbReference type="EMBL" id="RGO30089.1"/>
    </source>
</evidence>
<dbReference type="EMBL" id="WWSB01000025">
    <property type="protein sequence ID" value="MZK19158.1"/>
    <property type="molecule type" value="Genomic_DNA"/>
</dbReference>
<feature type="chain" id="PRO_5038233765" evidence="3">
    <location>
        <begin position="29"/>
        <end position="289"/>
    </location>
</feature>
<comment type="caution">
    <text evidence="7">The sequence shown here is derived from an EMBL/GenBank/DDBJ whole genome shotgun (WGS) entry which is preliminary data.</text>
</comment>
<dbReference type="SUPFAM" id="SSF53850">
    <property type="entry name" value="Periplasmic binding protein-like II"/>
    <property type="match status" value="1"/>
</dbReference>
<dbReference type="OrthoDB" id="9775197at2"/>
<evidence type="ECO:0000256" key="2">
    <source>
        <dbReference type="SAM" id="MobiDB-lite"/>
    </source>
</evidence>
<evidence type="ECO:0000313" key="6">
    <source>
        <dbReference type="EMBL" id="MZK19158.1"/>
    </source>
</evidence>
<evidence type="ECO:0000313" key="10">
    <source>
        <dbReference type="Proteomes" id="UP000449249"/>
    </source>
</evidence>
<protein>
    <submittedName>
        <fullName evidence="7">Amino acid ABC transporter substrate-binding protein</fullName>
    </submittedName>
    <submittedName>
        <fullName evidence="5">Transporter substrate-binding domain-containing protein</fullName>
    </submittedName>
</protein>
<dbReference type="EMBL" id="WWSH01000020">
    <property type="protein sequence ID" value="MZK11677.1"/>
    <property type="molecule type" value="Genomic_DNA"/>
</dbReference>
<dbReference type="InterPro" id="IPR001638">
    <property type="entry name" value="Solute-binding_3/MltF_N"/>
</dbReference>
<evidence type="ECO:0000259" key="4">
    <source>
        <dbReference type="SMART" id="SM00062"/>
    </source>
</evidence>
<dbReference type="Pfam" id="PF00497">
    <property type="entry name" value="SBP_bac_3"/>
    <property type="match status" value="1"/>
</dbReference>
<feature type="domain" description="Solute-binding protein family 3/N-terminal" evidence="4">
    <location>
        <begin position="58"/>
        <end position="282"/>
    </location>
</feature>
<evidence type="ECO:0000256" key="3">
    <source>
        <dbReference type="SAM" id="SignalP"/>
    </source>
</evidence>